<organism evidence="5 6">
    <name type="scientific">Sulfoacidibacillus thermotolerans</name>
    <name type="common">Acidibacillus sulfuroxidans</name>
    <dbReference type="NCBI Taxonomy" id="1765684"/>
    <lineage>
        <taxon>Bacteria</taxon>
        <taxon>Bacillati</taxon>
        <taxon>Bacillota</taxon>
        <taxon>Bacilli</taxon>
        <taxon>Bacillales</taxon>
        <taxon>Alicyclobacillaceae</taxon>
        <taxon>Sulfoacidibacillus</taxon>
    </lineage>
</organism>
<accession>A0A2U3DC99</accession>
<dbReference type="GO" id="GO:0012505">
    <property type="term" value="C:endomembrane system"/>
    <property type="evidence" value="ECO:0007669"/>
    <property type="project" value="TreeGrafter"/>
</dbReference>
<dbReference type="Pfam" id="PF00704">
    <property type="entry name" value="Glyco_hydro_18"/>
    <property type="match status" value="1"/>
</dbReference>
<evidence type="ECO:0000256" key="1">
    <source>
        <dbReference type="ARBA" id="ARBA00022801"/>
    </source>
</evidence>
<evidence type="ECO:0000259" key="4">
    <source>
        <dbReference type="PROSITE" id="PS51910"/>
    </source>
</evidence>
<dbReference type="Pfam" id="PF01476">
    <property type="entry name" value="LysM"/>
    <property type="match status" value="2"/>
</dbReference>
<keyword evidence="6" id="KW-1185">Reference proteome</keyword>
<evidence type="ECO:0000313" key="5">
    <source>
        <dbReference type="EMBL" id="PWI58909.1"/>
    </source>
</evidence>
<dbReference type="CDD" id="cd00118">
    <property type="entry name" value="LysM"/>
    <property type="match status" value="1"/>
</dbReference>
<dbReference type="RefSeq" id="WP_181362835.1">
    <property type="nucleotide sequence ID" value="NZ_MPDK01000002.1"/>
</dbReference>
<dbReference type="GO" id="GO:0005975">
    <property type="term" value="P:carbohydrate metabolic process"/>
    <property type="evidence" value="ECO:0007669"/>
    <property type="project" value="InterPro"/>
</dbReference>
<protein>
    <submittedName>
        <fullName evidence="5">Uncharacterized protein</fullName>
    </submittedName>
</protein>
<keyword evidence="2" id="KW-0326">Glycosidase</keyword>
<dbReference type="PANTHER" id="PTHR46066">
    <property type="entry name" value="CHITINASE DOMAIN-CONTAINING PROTEIN 1 FAMILY MEMBER"/>
    <property type="match status" value="1"/>
</dbReference>
<dbReference type="PANTHER" id="PTHR46066:SF2">
    <property type="entry name" value="CHITINASE DOMAIN-CONTAINING PROTEIN 1"/>
    <property type="match status" value="1"/>
</dbReference>
<dbReference type="InterPro" id="IPR018392">
    <property type="entry name" value="LysM"/>
</dbReference>
<dbReference type="Gene3D" id="3.10.50.10">
    <property type="match status" value="1"/>
</dbReference>
<evidence type="ECO:0000259" key="3">
    <source>
        <dbReference type="PROSITE" id="PS51782"/>
    </source>
</evidence>
<dbReference type="GO" id="GO:0008061">
    <property type="term" value="F:chitin binding"/>
    <property type="evidence" value="ECO:0007669"/>
    <property type="project" value="InterPro"/>
</dbReference>
<dbReference type="InterPro" id="IPR017853">
    <property type="entry name" value="GH"/>
</dbReference>
<dbReference type="EMBL" id="MPDK01000002">
    <property type="protein sequence ID" value="PWI58909.1"/>
    <property type="molecule type" value="Genomic_DNA"/>
</dbReference>
<dbReference type="GO" id="GO:0016798">
    <property type="term" value="F:hydrolase activity, acting on glycosyl bonds"/>
    <property type="evidence" value="ECO:0007669"/>
    <property type="project" value="UniProtKB-KW"/>
</dbReference>
<dbReference type="SMART" id="SM00636">
    <property type="entry name" value="Glyco_18"/>
    <property type="match status" value="1"/>
</dbReference>
<dbReference type="Proteomes" id="UP000245380">
    <property type="component" value="Unassembled WGS sequence"/>
</dbReference>
<dbReference type="GO" id="GO:0070492">
    <property type="term" value="F:oligosaccharide binding"/>
    <property type="evidence" value="ECO:0007669"/>
    <property type="project" value="TreeGrafter"/>
</dbReference>
<dbReference type="InterPro" id="IPR041704">
    <property type="entry name" value="CFLE_GH18"/>
</dbReference>
<dbReference type="PROSITE" id="PS51782">
    <property type="entry name" value="LYSM"/>
    <property type="match status" value="2"/>
</dbReference>
<proteinExistence type="predicted"/>
<dbReference type="CDD" id="cd02874">
    <property type="entry name" value="GH18_CFLE_spore_hydrolase"/>
    <property type="match status" value="1"/>
</dbReference>
<dbReference type="Gene3D" id="3.10.350.10">
    <property type="entry name" value="LysM domain"/>
    <property type="match status" value="2"/>
</dbReference>
<reference evidence="5 6" key="1">
    <citation type="submission" date="2016-11" db="EMBL/GenBank/DDBJ databases">
        <title>Comparative genomics of Acidibacillus ferroxidans species.</title>
        <authorList>
            <person name="Oliveira G."/>
            <person name="Nunes G."/>
            <person name="Oliveira R."/>
            <person name="Araujo F."/>
            <person name="Salim A."/>
            <person name="Scholte L."/>
            <person name="Morais D."/>
            <person name="Nancucheo I."/>
            <person name="Johnson D.B."/>
            <person name="Grail B."/>
            <person name="Bittencourt J."/>
            <person name="Valadares R."/>
        </authorList>
    </citation>
    <scope>NUCLEOTIDE SEQUENCE [LARGE SCALE GENOMIC DNA]</scope>
    <source>
        <strain evidence="5 6">Y002</strain>
    </source>
</reference>
<gene>
    <name evidence="5" type="ORF">BM613_02165</name>
</gene>
<dbReference type="SUPFAM" id="SSF54106">
    <property type="entry name" value="LysM domain"/>
    <property type="match status" value="2"/>
</dbReference>
<feature type="domain" description="GH18" evidence="4">
    <location>
        <begin position="107"/>
        <end position="423"/>
    </location>
</feature>
<dbReference type="InterPro" id="IPR036779">
    <property type="entry name" value="LysM_dom_sf"/>
</dbReference>
<feature type="domain" description="LysM" evidence="3">
    <location>
        <begin position="53"/>
        <end position="97"/>
    </location>
</feature>
<evidence type="ECO:0000256" key="2">
    <source>
        <dbReference type="ARBA" id="ARBA00023295"/>
    </source>
</evidence>
<dbReference type="InterPro" id="IPR001223">
    <property type="entry name" value="Glyco_hydro18_cat"/>
</dbReference>
<feature type="domain" description="LysM" evidence="3">
    <location>
        <begin position="2"/>
        <end position="45"/>
    </location>
</feature>
<dbReference type="SMART" id="SM00257">
    <property type="entry name" value="LysM"/>
    <property type="match status" value="2"/>
</dbReference>
<dbReference type="PROSITE" id="PS51910">
    <property type="entry name" value="GH18_2"/>
    <property type="match status" value="1"/>
</dbReference>
<keyword evidence="1" id="KW-0378">Hydrolase</keyword>
<dbReference type="Gene3D" id="3.20.20.80">
    <property type="entry name" value="Glycosidases"/>
    <property type="match status" value="1"/>
</dbReference>
<sequence>MYIYTVKKGDTTASIAKSHFIREYELRQINGLRGSKLTQGINLLIPGPPSTLIRHTVGAGESLFSIARRYNTSVTAVADANGLSDSAELQIGQILFVPAPLDDLREIEGNGYLIPSGTDADREIPNDLTYVTIFSYHVSTTGELTPVADTKALPAIQEQGLAPLLSVSNFDGSNFNTELAHTILSSPDLQAKVITNIEKVLQSKGYRGVNVDFEHMQPSDRSLYNEFIKNLTDRMHANGYLSTLALGPKTKDEPNAAWMGAFDYKTLGSLVDFIMLMTYEWGWVGGPPMAVAPLNQVQTVLDYAVSVIPREKILMGMPTYGYDWEISGGEKKLATGISPVDAQNLAIEKGVVVHFDPMAASPMFRYREGEQEHEVWYEDAKSVLAKFHLIYEMNLRGISLWVLGQPFPQLYELIPDTFKIRKV</sequence>
<dbReference type="AlphaFoldDB" id="A0A2U3DC99"/>
<dbReference type="InterPro" id="IPR029070">
    <property type="entry name" value="Chitinase_insertion_sf"/>
</dbReference>
<dbReference type="SUPFAM" id="SSF51445">
    <property type="entry name" value="(Trans)glycosidases"/>
    <property type="match status" value="1"/>
</dbReference>
<dbReference type="InterPro" id="IPR011583">
    <property type="entry name" value="Chitinase_II/V-like_cat"/>
</dbReference>
<name>A0A2U3DC99_SULT2</name>
<comment type="caution">
    <text evidence="5">The sequence shown here is derived from an EMBL/GenBank/DDBJ whole genome shotgun (WGS) entry which is preliminary data.</text>
</comment>
<evidence type="ECO:0000313" key="6">
    <source>
        <dbReference type="Proteomes" id="UP000245380"/>
    </source>
</evidence>